<proteinExistence type="inferred from homology"/>
<evidence type="ECO:0000256" key="11">
    <source>
        <dbReference type="RuleBase" id="RU361161"/>
    </source>
</evidence>
<evidence type="ECO:0000256" key="4">
    <source>
        <dbReference type="ARBA" id="ARBA00012744"/>
    </source>
</evidence>
<sequence>MVLLSASLLLLAVPLALAQQVQPPGTPFPDSTYQNATDPRAIPGAQSGQTSPPFYPSPWGEGTGNWSDAYEKAREFVSQLTLLEKVNLTTGNGWQSDRCVGNAGQIPRLNFPGLCLQDSPLGIRFADFASAQPAGVTAAATWDRRLIRQRGVNMGAEHRAKGIDIQLGPVVGGLGRVPAGGRNWEGFSPDPVLSGIAVHETVQGIQSSNVIACTKHFIMNEQEHFRQPTASLGIEAISSNLDDATMHELYLWPFADAVRAGTGAIMCSYQQINNSYACQNSATQNRLLKGELGFQGVILSDWSAQHSGVSSALAGLDLTMPGDVGFNSGNSYWGANLTIAVLNGTIPQWRLDDMAVRIMAAYYYVGRDTPEAQVEPNFSSWTDATNDNRYFFSRTGFQTINEHVDVQDDHKDNIREVAAKGTVLLKNTGALPLNAQNIRLTGVFGEDAGPNPDGPNGCADRGCNQGTLAMSWGSGTADFPYLVTPQQAIEREALDNGRNVETILDNYASSQISNLAQRVNDVAGSAIVFVNSNAGEGYIIVDNNEGDRNNLTLWGNGENVVLGVASQCNNTIVVIHSVGPVLVTDWYQNPNITAILWAGIPGQESGNAIADVLYGKINPSGKLPFTMGSYRGEYGADVIYVPNNGAGTPQDNFQEGVFIDYRAFDKLNVTPIFEFGFGLSYTSFEFSNLVVTPRSAGPYTPTTGLTPSAQTYGTIDNMTSSYVFPPGFVQLDRFIYPYLNASTLREASQDPLYGINYTFPQDGYDSSPQPRLPASGAPGGNPGLYEVLYTVTADVRNTGSVAGEEVAQLYVSLGGFNPKVVLRNFEKQMIQPGETKTFTFEITRRDLSNWDVTQDNWVIYDFPKTVFVGSSSRKLPLSAPLTGTGGTAPPPGNYTGSGYRRSF</sequence>
<comment type="pathway">
    <text evidence="2 11">Glycan metabolism; cellulose degradation.</text>
</comment>
<dbReference type="PROSITE" id="PS00775">
    <property type="entry name" value="GLYCOSYL_HYDROL_F3"/>
    <property type="match status" value="1"/>
</dbReference>
<dbReference type="EC" id="3.2.1.21" evidence="4 11"/>
<dbReference type="InParanoid" id="A0A2K1QYM9"/>
<evidence type="ECO:0000256" key="7">
    <source>
        <dbReference type="ARBA" id="ARBA00023180"/>
    </source>
</evidence>
<dbReference type="PRINTS" id="PR00133">
    <property type="entry name" value="GLHYDRLASE3"/>
</dbReference>
<dbReference type="InterPro" id="IPR019800">
    <property type="entry name" value="Glyco_hydro_3_AS"/>
</dbReference>
<evidence type="ECO:0000256" key="12">
    <source>
        <dbReference type="SAM" id="MobiDB-lite"/>
    </source>
</evidence>
<name>A0A2K1QYM9_9PEZI</name>
<feature type="chain" id="PRO_5014317653" description="beta-glucosidase" evidence="13">
    <location>
        <begin position="19"/>
        <end position="903"/>
    </location>
</feature>
<evidence type="ECO:0000256" key="1">
    <source>
        <dbReference type="ARBA" id="ARBA00000448"/>
    </source>
</evidence>
<dbReference type="EMBL" id="NKHZ01000025">
    <property type="protein sequence ID" value="PNS20100.1"/>
    <property type="molecule type" value="Genomic_DNA"/>
</dbReference>
<comment type="catalytic activity">
    <reaction evidence="1 11">
        <text>Hydrolysis of terminal, non-reducing beta-D-glucosyl residues with release of beta-D-glucose.</text>
        <dbReference type="EC" id="3.2.1.21"/>
    </reaction>
</comment>
<dbReference type="OrthoDB" id="416222at2759"/>
<dbReference type="Gene3D" id="3.40.50.1700">
    <property type="entry name" value="Glycoside hydrolase family 3 C-terminal domain"/>
    <property type="match status" value="1"/>
</dbReference>
<dbReference type="InterPro" id="IPR026891">
    <property type="entry name" value="Fn3-like"/>
</dbReference>
<dbReference type="Pfam" id="PF14310">
    <property type="entry name" value="Fn3-like"/>
    <property type="match status" value="1"/>
</dbReference>
<comment type="similarity">
    <text evidence="3 11">Belongs to the glycosyl hydrolase 3 family.</text>
</comment>
<keyword evidence="6 11" id="KW-0378">Hydrolase</keyword>
<dbReference type="SUPFAM" id="SSF52279">
    <property type="entry name" value="Beta-D-glucan exohydrolase, C-terminal domain"/>
    <property type="match status" value="1"/>
</dbReference>
<evidence type="ECO:0000256" key="10">
    <source>
        <dbReference type="ARBA" id="ARBA00023326"/>
    </source>
</evidence>
<keyword evidence="7" id="KW-0325">Glycoprotein</keyword>
<dbReference type="FunFam" id="3.40.50.1700:FF:000003">
    <property type="entry name" value="Probable beta-glucosidase"/>
    <property type="match status" value="1"/>
</dbReference>
<reference evidence="15 16" key="1">
    <citation type="submission" date="2017-06" db="EMBL/GenBank/DDBJ databases">
        <title>Draft genome sequence of a variant of Elsinoe murrayae.</title>
        <authorList>
            <person name="Cheng Q."/>
        </authorList>
    </citation>
    <scope>NUCLEOTIDE SEQUENCE [LARGE SCALE GENOMIC DNA]</scope>
    <source>
        <strain evidence="15 16">CQ-2017a</strain>
    </source>
</reference>
<dbReference type="Gene3D" id="2.60.40.10">
    <property type="entry name" value="Immunoglobulins"/>
    <property type="match status" value="1"/>
</dbReference>
<evidence type="ECO:0000256" key="2">
    <source>
        <dbReference type="ARBA" id="ARBA00004987"/>
    </source>
</evidence>
<dbReference type="SUPFAM" id="SSF51445">
    <property type="entry name" value="(Trans)glycosidases"/>
    <property type="match status" value="1"/>
</dbReference>
<keyword evidence="8 11" id="KW-0119">Carbohydrate metabolism</keyword>
<feature type="signal peptide" evidence="13">
    <location>
        <begin position="1"/>
        <end position="18"/>
    </location>
</feature>
<dbReference type="UniPathway" id="UPA00696"/>
<evidence type="ECO:0000256" key="8">
    <source>
        <dbReference type="ARBA" id="ARBA00023277"/>
    </source>
</evidence>
<dbReference type="InterPro" id="IPR013783">
    <property type="entry name" value="Ig-like_fold"/>
</dbReference>
<dbReference type="InterPro" id="IPR002772">
    <property type="entry name" value="Glyco_hydro_3_C"/>
</dbReference>
<protein>
    <recommendedName>
        <fullName evidence="4 11">beta-glucosidase</fullName>
        <ecNumber evidence="4 11">3.2.1.21</ecNumber>
    </recommendedName>
</protein>
<dbReference type="InterPro" id="IPR017853">
    <property type="entry name" value="GH"/>
</dbReference>
<evidence type="ECO:0000256" key="3">
    <source>
        <dbReference type="ARBA" id="ARBA00005336"/>
    </source>
</evidence>
<evidence type="ECO:0000256" key="5">
    <source>
        <dbReference type="ARBA" id="ARBA00022729"/>
    </source>
</evidence>
<keyword evidence="10 11" id="KW-0624">Polysaccharide degradation</keyword>
<feature type="region of interest" description="Disordered" evidence="12">
    <location>
        <begin position="880"/>
        <end position="903"/>
    </location>
</feature>
<dbReference type="STRING" id="2082308.A0A2K1QYM9"/>
<dbReference type="FunFam" id="3.20.20.300:FF:000002">
    <property type="entry name" value="Probable beta-glucosidase"/>
    <property type="match status" value="1"/>
</dbReference>
<evidence type="ECO:0000256" key="9">
    <source>
        <dbReference type="ARBA" id="ARBA00023295"/>
    </source>
</evidence>
<dbReference type="InterPro" id="IPR001764">
    <property type="entry name" value="Glyco_hydro_3_N"/>
</dbReference>
<evidence type="ECO:0000313" key="15">
    <source>
        <dbReference type="EMBL" id="PNS20100.1"/>
    </source>
</evidence>
<dbReference type="GO" id="GO:0030245">
    <property type="term" value="P:cellulose catabolic process"/>
    <property type="evidence" value="ECO:0007669"/>
    <property type="project" value="UniProtKB-UniPathway"/>
</dbReference>
<keyword evidence="16" id="KW-1185">Reference proteome</keyword>
<dbReference type="Gene3D" id="3.20.20.300">
    <property type="entry name" value="Glycoside hydrolase, family 3, N-terminal domain"/>
    <property type="match status" value="1"/>
</dbReference>
<dbReference type="Pfam" id="PF01915">
    <property type="entry name" value="Glyco_hydro_3_C"/>
    <property type="match status" value="1"/>
</dbReference>
<dbReference type="AlphaFoldDB" id="A0A2K1QYM9"/>
<dbReference type="InterPro" id="IPR036881">
    <property type="entry name" value="Glyco_hydro_3_C_sf"/>
</dbReference>
<dbReference type="InterPro" id="IPR036962">
    <property type="entry name" value="Glyco_hydro_3_N_sf"/>
</dbReference>
<dbReference type="PANTHER" id="PTHR42715">
    <property type="entry name" value="BETA-GLUCOSIDASE"/>
    <property type="match status" value="1"/>
</dbReference>
<keyword evidence="9 11" id="KW-0326">Glycosidase</keyword>
<gene>
    <name evidence="15" type="ORF">CAC42_5550</name>
</gene>
<evidence type="ECO:0000313" key="16">
    <source>
        <dbReference type="Proteomes" id="UP000243797"/>
    </source>
</evidence>
<evidence type="ECO:0000256" key="6">
    <source>
        <dbReference type="ARBA" id="ARBA00022801"/>
    </source>
</evidence>
<dbReference type="Proteomes" id="UP000243797">
    <property type="component" value="Unassembled WGS sequence"/>
</dbReference>
<feature type="domain" description="Fibronectin type III-like" evidence="14">
    <location>
        <begin position="805"/>
        <end position="872"/>
    </location>
</feature>
<evidence type="ECO:0000259" key="14">
    <source>
        <dbReference type="SMART" id="SM01217"/>
    </source>
</evidence>
<dbReference type="SMART" id="SM01217">
    <property type="entry name" value="Fn3_like"/>
    <property type="match status" value="1"/>
</dbReference>
<evidence type="ECO:0000256" key="13">
    <source>
        <dbReference type="SAM" id="SignalP"/>
    </source>
</evidence>
<dbReference type="GO" id="GO:0008422">
    <property type="term" value="F:beta-glucosidase activity"/>
    <property type="evidence" value="ECO:0007669"/>
    <property type="project" value="UniProtKB-EC"/>
</dbReference>
<dbReference type="InterPro" id="IPR050288">
    <property type="entry name" value="Cellulose_deg_GH3"/>
</dbReference>
<keyword evidence="5 13" id="KW-0732">Signal</keyword>
<organism evidence="15 16">
    <name type="scientific">Sphaceloma murrayae</name>
    <dbReference type="NCBI Taxonomy" id="2082308"/>
    <lineage>
        <taxon>Eukaryota</taxon>
        <taxon>Fungi</taxon>
        <taxon>Dikarya</taxon>
        <taxon>Ascomycota</taxon>
        <taxon>Pezizomycotina</taxon>
        <taxon>Dothideomycetes</taxon>
        <taxon>Dothideomycetidae</taxon>
        <taxon>Myriangiales</taxon>
        <taxon>Elsinoaceae</taxon>
        <taxon>Sphaceloma</taxon>
    </lineage>
</organism>
<accession>A0A2K1QYM9</accession>
<dbReference type="Pfam" id="PF00933">
    <property type="entry name" value="Glyco_hydro_3"/>
    <property type="match status" value="1"/>
</dbReference>
<comment type="caution">
    <text evidence="15">The sequence shown here is derived from an EMBL/GenBank/DDBJ whole genome shotgun (WGS) entry which is preliminary data.</text>
</comment>
<dbReference type="PANTHER" id="PTHR42715:SF29">
    <property type="entry name" value="BETA-GLUCOSIDASE A-RELATED"/>
    <property type="match status" value="1"/>
</dbReference>